<evidence type="ECO:0000313" key="3">
    <source>
        <dbReference type="EMBL" id="KAL3075107.1"/>
    </source>
</evidence>
<organism evidence="3 4">
    <name type="scientific">Heterodera trifolii</name>
    <dbReference type="NCBI Taxonomy" id="157864"/>
    <lineage>
        <taxon>Eukaryota</taxon>
        <taxon>Metazoa</taxon>
        <taxon>Ecdysozoa</taxon>
        <taxon>Nematoda</taxon>
        <taxon>Chromadorea</taxon>
        <taxon>Rhabditida</taxon>
        <taxon>Tylenchina</taxon>
        <taxon>Tylenchomorpha</taxon>
        <taxon>Tylenchoidea</taxon>
        <taxon>Heteroderidae</taxon>
        <taxon>Heteroderinae</taxon>
        <taxon>Heterodera</taxon>
    </lineage>
</organism>
<name>A0ABD2IAW5_9BILA</name>
<feature type="signal peptide" evidence="2">
    <location>
        <begin position="1"/>
        <end position="29"/>
    </location>
</feature>
<proteinExistence type="predicted"/>
<comment type="caution">
    <text evidence="3">The sequence shown here is derived from an EMBL/GenBank/DDBJ whole genome shotgun (WGS) entry which is preliminary data.</text>
</comment>
<accession>A0ABD2IAW5</accession>
<dbReference type="EMBL" id="JBICBT010001285">
    <property type="protein sequence ID" value="KAL3075107.1"/>
    <property type="molecule type" value="Genomic_DNA"/>
</dbReference>
<dbReference type="AlphaFoldDB" id="A0ABD2IAW5"/>
<evidence type="ECO:0000256" key="1">
    <source>
        <dbReference type="SAM" id="MobiDB-lite"/>
    </source>
</evidence>
<keyword evidence="4" id="KW-1185">Reference proteome</keyword>
<gene>
    <name evidence="3" type="ORF">niasHT_039187</name>
</gene>
<keyword evidence="2" id="KW-0732">Signal</keyword>
<feature type="region of interest" description="Disordered" evidence="1">
    <location>
        <begin position="205"/>
        <end position="268"/>
    </location>
</feature>
<feature type="compositionally biased region" description="Gly residues" evidence="1">
    <location>
        <begin position="222"/>
        <end position="260"/>
    </location>
</feature>
<reference evidence="3 4" key="1">
    <citation type="submission" date="2024-10" db="EMBL/GenBank/DDBJ databases">
        <authorList>
            <person name="Kim D."/>
        </authorList>
    </citation>
    <scope>NUCLEOTIDE SEQUENCE [LARGE SCALE GENOMIC DNA]</scope>
    <source>
        <strain evidence="3">BH-2024</strain>
    </source>
</reference>
<evidence type="ECO:0000256" key="2">
    <source>
        <dbReference type="SAM" id="SignalP"/>
    </source>
</evidence>
<protein>
    <submittedName>
        <fullName evidence="3">Uncharacterized protein</fullName>
    </submittedName>
</protein>
<sequence length="300" mass="32052">MNRSVFSSPNSSFCRLAFFTVLCSLSVNAMKFAVTGKYGFFLDSPQITGAIRYHEKTVSSNSTTFSLSNSSASVDKNANSCDASIQRISIQFAPLIEGIVTAKGEKWNTALEFTKKDGKNRALSDYSLGVAAFFPAQKASQKSHVYEKNGTAEWVAHLESEQFNHPNGVTCSEDKLALFDASSINFEFLKLLIVFCIWICGRRSGEASGSGRQNSAPVRMNKGGGGPQRGGRGGSRGGPQRGGPQRGGGKGGGAGKGGGRAPVEEEEVGKWGSAFAVKSIESFSMLFFVFCVADHKFDTS</sequence>
<dbReference type="Proteomes" id="UP001620626">
    <property type="component" value="Unassembled WGS sequence"/>
</dbReference>
<evidence type="ECO:0000313" key="4">
    <source>
        <dbReference type="Proteomes" id="UP001620626"/>
    </source>
</evidence>
<feature type="chain" id="PRO_5044886430" evidence="2">
    <location>
        <begin position="30"/>
        <end position="300"/>
    </location>
</feature>